<reference evidence="1 2" key="1">
    <citation type="submission" date="2020-03" db="EMBL/GenBank/DDBJ databases">
        <title>Sequencing the genomes of 1000 actinobacteria strains.</title>
        <authorList>
            <person name="Klenk H.-P."/>
        </authorList>
    </citation>
    <scope>NUCLEOTIDE SEQUENCE [LARGE SCALE GENOMIC DNA]</scope>
    <source>
        <strain evidence="1 2">DSM 45490</strain>
    </source>
</reference>
<name>A0A7X5V703_9ACTN</name>
<keyword evidence="2" id="KW-1185">Reference proteome</keyword>
<proteinExistence type="predicted"/>
<sequence>MEYAEFEAEYKRVSEVILNGRGGRDLTADVARLRVLAAQIDDEDDREDALLEVSGIEYVLAQGPGEPPTENILQARKAYAEADRNDGTPAERLARAEQGIQALMRIQNATPDEKAAIGSMEHTLRMLAGALRLVAADHLAQTAE</sequence>
<dbReference type="Proteomes" id="UP000555407">
    <property type="component" value="Unassembled WGS sequence"/>
</dbReference>
<evidence type="ECO:0000313" key="1">
    <source>
        <dbReference type="EMBL" id="NIK55058.1"/>
    </source>
</evidence>
<protein>
    <submittedName>
        <fullName evidence="1">Uncharacterized protein</fullName>
    </submittedName>
</protein>
<gene>
    <name evidence="1" type="ORF">BJY22_000775</name>
</gene>
<evidence type="ECO:0000313" key="2">
    <source>
        <dbReference type="Proteomes" id="UP000555407"/>
    </source>
</evidence>
<dbReference type="RefSeq" id="WP_167203778.1">
    <property type="nucleotide sequence ID" value="NZ_JAASRO010000001.1"/>
</dbReference>
<comment type="caution">
    <text evidence="1">The sequence shown here is derived from an EMBL/GenBank/DDBJ whole genome shotgun (WGS) entry which is preliminary data.</text>
</comment>
<organism evidence="1 2">
    <name type="scientific">Kribbella shirazensis</name>
    <dbReference type="NCBI Taxonomy" id="1105143"/>
    <lineage>
        <taxon>Bacteria</taxon>
        <taxon>Bacillati</taxon>
        <taxon>Actinomycetota</taxon>
        <taxon>Actinomycetes</taxon>
        <taxon>Propionibacteriales</taxon>
        <taxon>Kribbellaceae</taxon>
        <taxon>Kribbella</taxon>
    </lineage>
</organism>
<dbReference type="EMBL" id="JAASRO010000001">
    <property type="protein sequence ID" value="NIK55058.1"/>
    <property type="molecule type" value="Genomic_DNA"/>
</dbReference>
<dbReference type="AlphaFoldDB" id="A0A7X5V703"/>
<accession>A0A7X5V703</accession>